<gene>
    <name evidence="3" type="primary">Hypp6857</name>
    <name evidence="3" type="ORF">BLAG_LOCUS5862</name>
</gene>
<organism evidence="3 4">
    <name type="scientific">Branchiostoma lanceolatum</name>
    <name type="common">Common lancelet</name>
    <name type="synonym">Amphioxus lanceolatum</name>
    <dbReference type="NCBI Taxonomy" id="7740"/>
    <lineage>
        <taxon>Eukaryota</taxon>
        <taxon>Metazoa</taxon>
        <taxon>Chordata</taxon>
        <taxon>Cephalochordata</taxon>
        <taxon>Leptocardii</taxon>
        <taxon>Amphioxiformes</taxon>
        <taxon>Branchiostomatidae</taxon>
        <taxon>Branchiostoma</taxon>
    </lineage>
</organism>
<feature type="domain" description="PiggyBac transposable element-derived protein" evidence="2">
    <location>
        <begin position="35"/>
        <end position="87"/>
    </location>
</feature>
<keyword evidence="4" id="KW-1185">Reference proteome</keyword>
<protein>
    <submittedName>
        <fullName evidence="3">Hypp6857 protein</fullName>
    </submittedName>
</protein>
<sequence>MSIHSYEVKKKETGLRNVLMLSTVPPLLAVTKDDKKFKPAIYKLYDFTKGGTDIVDQRMGSYTCKTKTPRWTMAAFFYMLDTCRVNSCSVHTMNLNKDPRKENSFDYGWKLGMELVLPHIRARSLNGLTSVVQQKIRLMLGPPDNPDNTEQQEGSVTLPVKSESH</sequence>
<reference evidence="3" key="1">
    <citation type="submission" date="2022-01" db="EMBL/GenBank/DDBJ databases">
        <authorList>
            <person name="Braso-Vives M."/>
        </authorList>
    </citation>
    <scope>NUCLEOTIDE SEQUENCE</scope>
</reference>
<dbReference type="InterPro" id="IPR029526">
    <property type="entry name" value="PGBD"/>
</dbReference>
<evidence type="ECO:0000259" key="2">
    <source>
        <dbReference type="Pfam" id="PF13843"/>
    </source>
</evidence>
<evidence type="ECO:0000256" key="1">
    <source>
        <dbReference type="SAM" id="MobiDB-lite"/>
    </source>
</evidence>
<accession>A0A8J9YVU1</accession>
<dbReference type="EMBL" id="OV696697">
    <property type="protein sequence ID" value="CAH1242583.1"/>
    <property type="molecule type" value="Genomic_DNA"/>
</dbReference>
<feature type="region of interest" description="Disordered" evidence="1">
    <location>
        <begin position="140"/>
        <end position="165"/>
    </location>
</feature>
<dbReference type="OrthoDB" id="10057959at2759"/>
<dbReference type="AlphaFoldDB" id="A0A8J9YVU1"/>
<name>A0A8J9YVU1_BRALA</name>
<dbReference type="Pfam" id="PF13843">
    <property type="entry name" value="DDE_Tnp_1_7"/>
    <property type="match status" value="1"/>
</dbReference>
<dbReference type="Proteomes" id="UP000838412">
    <property type="component" value="Chromosome 12"/>
</dbReference>
<evidence type="ECO:0000313" key="3">
    <source>
        <dbReference type="EMBL" id="CAH1242583.1"/>
    </source>
</evidence>
<proteinExistence type="predicted"/>
<evidence type="ECO:0000313" key="4">
    <source>
        <dbReference type="Proteomes" id="UP000838412"/>
    </source>
</evidence>
<feature type="compositionally biased region" description="Polar residues" evidence="1">
    <location>
        <begin position="146"/>
        <end position="155"/>
    </location>
</feature>